<dbReference type="GeneTree" id="ENSGT00940000155461"/>
<evidence type="ECO:0000256" key="3">
    <source>
        <dbReference type="PROSITE-ProRule" id="PRU00176"/>
    </source>
</evidence>
<keyword evidence="2 3" id="KW-0694">RNA-binding</keyword>
<evidence type="ECO:0000256" key="2">
    <source>
        <dbReference type="ARBA" id="ARBA00022884"/>
    </source>
</evidence>
<dbReference type="SMART" id="SM00360">
    <property type="entry name" value="RRM"/>
    <property type="match status" value="2"/>
</dbReference>
<reference evidence="5" key="2">
    <citation type="submission" date="2025-09" db="UniProtKB">
        <authorList>
            <consortium name="Ensembl"/>
        </authorList>
    </citation>
    <scope>IDENTIFICATION</scope>
</reference>
<keyword evidence="6" id="KW-1185">Reference proteome</keyword>
<feature type="domain" description="RRM" evidence="4">
    <location>
        <begin position="68"/>
        <end position="148"/>
    </location>
</feature>
<dbReference type="InterPro" id="IPR034198">
    <property type="entry name" value="CELF1/2_RRM2"/>
</dbReference>
<dbReference type="Ensembl" id="ENSPLAT00000024939.1">
    <property type="protein sequence ID" value="ENSPLAP00000029711.1"/>
    <property type="gene ID" value="ENSPLAG00000020446.1"/>
</dbReference>
<keyword evidence="1" id="KW-0677">Repeat</keyword>
<dbReference type="AlphaFoldDB" id="A0A3B3VXA6"/>
<reference evidence="5" key="1">
    <citation type="submission" date="2025-08" db="UniProtKB">
        <authorList>
            <consortium name="Ensembl"/>
        </authorList>
    </citation>
    <scope>IDENTIFICATION</scope>
</reference>
<evidence type="ECO:0000256" key="1">
    <source>
        <dbReference type="ARBA" id="ARBA00022737"/>
    </source>
</evidence>
<dbReference type="Pfam" id="PF00076">
    <property type="entry name" value="RRM_1"/>
    <property type="match status" value="2"/>
</dbReference>
<dbReference type="PANTHER" id="PTHR24012">
    <property type="entry name" value="RNA BINDING PROTEIN"/>
    <property type="match status" value="1"/>
</dbReference>
<dbReference type="PROSITE" id="PS50102">
    <property type="entry name" value="RRM"/>
    <property type="match status" value="1"/>
</dbReference>
<dbReference type="Gene3D" id="3.30.70.330">
    <property type="match status" value="2"/>
</dbReference>
<dbReference type="InterPro" id="IPR012677">
    <property type="entry name" value="Nucleotide-bd_a/b_plait_sf"/>
</dbReference>
<evidence type="ECO:0000313" key="5">
    <source>
        <dbReference type="Ensembl" id="ENSPLAP00000029711.1"/>
    </source>
</evidence>
<organism evidence="5 6">
    <name type="scientific">Poecilia latipinna</name>
    <name type="common">sailfin molly</name>
    <dbReference type="NCBI Taxonomy" id="48699"/>
    <lineage>
        <taxon>Eukaryota</taxon>
        <taxon>Metazoa</taxon>
        <taxon>Chordata</taxon>
        <taxon>Craniata</taxon>
        <taxon>Vertebrata</taxon>
        <taxon>Euteleostomi</taxon>
        <taxon>Actinopterygii</taxon>
        <taxon>Neopterygii</taxon>
        <taxon>Teleostei</taxon>
        <taxon>Neoteleostei</taxon>
        <taxon>Acanthomorphata</taxon>
        <taxon>Ovalentaria</taxon>
        <taxon>Atherinomorphae</taxon>
        <taxon>Cyprinodontiformes</taxon>
        <taxon>Poeciliidae</taxon>
        <taxon>Poeciliinae</taxon>
        <taxon>Poecilia</taxon>
    </lineage>
</organism>
<dbReference type="InterPro" id="IPR035979">
    <property type="entry name" value="RBD_domain_sf"/>
</dbReference>
<evidence type="ECO:0000313" key="6">
    <source>
        <dbReference type="Proteomes" id="UP000261500"/>
    </source>
</evidence>
<accession>A0A3B3VXA6</accession>
<dbReference type="FunFam" id="3.30.70.330:FF:000015">
    <property type="entry name" value="CUGBP Elav-like family member 1 isoform 2"/>
    <property type="match status" value="1"/>
</dbReference>
<dbReference type="GO" id="GO:0003723">
    <property type="term" value="F:RNA binding"/>
    <property type="evidence" value="ECO:0007669"/>
    <property type="project" value="UniProtKB-UniRule"/>
</dbReference>
<dbReference type="CDD" id="cd12634">
    <property type="entry name" value="RRM2_CELF1_2"/>
    <property type="match status" value="1"/>
</dbReference>
<name>A0A3B3VXA6_9TELE</name>
<proteinExistence type="predicted"/>
<dbReference type="InterPro" id="IPR000504">
    <property type="entry name" value="RRM_dom"/>
</dbReference>
<dbReference type="SUPFAM" id="SSF54928">
    <property type="entry name" value="RNA-binding domain, RBD"/>
    <property type="match status" value="1"/>
</dbReference>
<dbReference type="Proteomes" id="UP000261500">
    <property type="component" value="Unplaced"/>
</dbReference>
<evidence type="ECO:0000259" key="4">
    <source>
        <dbReference type="PROSITE" id="PS50102"/>
    </source>
</evidence>
<sequence length="400" mass="41754">KHVDGGAARRAFWVDRPEEEPPESQAPFSLFVIFNVFLLSAPLLFPQMHHPIQMKPADSEKSNAVEDRKLFIGMVSKKCNENDIRVMFSAFGQIEECRILRGPDGLSRGCAFVTFSTRAMAQNAIKAMHQSQTMEGCSSPIVVKFADTQKDKEQRRLQQQLAQQMQQLNSATTWGSLTGLGGLTPQYLALLQQAASSGNLGAFSGIQQMAGMSALQLQNLATLAAAAAAAQNSASPSTANPLSSSAASLGALASPAAGTTASSNAGAMNSLTSLGTLQGLAGATVGLNNINALAGSINSMAALNGGLGGAGLTNGTAGTMDALTQAYSGIQQYAAAALPTLYSQSLLQQQGAAGSQKEGFVSYDNPVSAQAAIQAMNGFQIGMKRLKVQLKRSKNDSKPY</sequence>
<protein>
    <submittedName>
        <fullName evidence="5">Cugbp, Elav-like family member 2</fullName>
    </submittedName>
</protein>